<evidence type="ECO:0000313" key="3">
    <source>
        <dbReference type="EMBL" id="CEM25990.1"/>
    </source>
</evidence>
<protein>
    <recommendedName>
        <fullName evidence="2">Fatty acid desaturase domain-containing protein</fullName>
    </recommendedName>
</protein>
<sequence>MATVGKKMATVDTSFKKKDADMCHSPTSSTSTKTDVADYEFAKSSLDSLKTMTDKVPGVNVPTPKEVHDAIPAHCKKRSAAISFAYLARDTVFLWAAVEVFRRLHPLLVGSSWLLAVPFWTLFAVVQGTIATGPWVLGHECGHGAFSESQDLNDVVGFVVHTLLLVPYFSWQYSHAKHHKFTNHLTWGETHVPATKKGASKLAKMASAIGDDAFVVYDAITHLLFGWPMYLLVNATGGRVDWKGNRLSKGAQKSHFVGNNNAIYPPDFRWKVDVSAAGVLLVVAGLAIWGAKCGWTEPLKWYIGPYLVVNFWLVLYTWLQHTHPDIPHYGEDSFTWLRGALSTVDRPYPWIVDQLHHHIGTTHVLHHVDFKVPCYHAQEATRALRAFLEPRGMYRYTDKSIFEGMVEAATHCHYVEDITGVQYLKGLTKMAQKQQAQKDQ</sequence>
<dbReference type="PANTHER" id="PTHR32100">
    <property type="entry name" value="OMEGA-6 FATTY ACID DESATURASE, CHLOROPLASTIC"/>
    <property type="match status" value="1"/>
</dbReference>
<dbReference type="AlphaFoldDB" id="A0A0G4GAH8"/>
<organism evidence="3">
    <name type="scientific">Chromera velia CCMP2878</name>
    <dbReference type="NCBI Taxonomy" id="1169474"/>
    <lineage>
        <taxon>Eukaryota</taxon>
        <taxon>Sar</taxon>
        <taxon>Alveolata</taxon>
        <taxon>Colpodellida</taxon>
        <taxon>Chromeraceae</taxon>
        <taxon>Chromera</taxon>
    </lineage>
</organism>
<dbReference type="InterPro" id="IPR005804">
    <property type="entry name" value="FA_desaturase_dom"/>
</dbReference>
<feature type="transmembrane region" description="Helical" evidence="1">
    <location>
        <begin position="112"/>
        <end position="135"/>
    </location>
</feature>
<keyword evidence="1" id="KW-0472">Membrane</keyword>
<dbReference type="Pfam" id="PF00487">
    <property type="entry name" value="FA_desaturase"/>
    <property type="match status" value="1"/>
</dbReference>
<reference evidence="3" key="1">
    <citation type="submission" date="2014-11" db="EMBL/GenBank/DDBJ databases">
        <authorList>
            <person name="Otto D Thomas"/>
            <person name="Naeem Raeece"/>
        </authorList>
    </citation>
    <scope>NUCLEOTIDE SEQUENCE</scope>
</reference>
<dbReference type="GO" id="GO:0006629">
    <property type="term" value="P:lipid metabolic process"/>
    <property type="evidence" value="ECO:0007669"/>
    <property type="project" value="InterPro"/>
</dbReference>
<feature type="transmembrane region" description="Helical" evidence="1">
    <location>
        <begin position="301"/>
        <end position="319"/>
    </location>
</feature>
<name>A0A0G4GAH8_9ALVE</name>
<feature type="transmembrane region" description="Helical" evidence="1">
    <location>
        <begin position="272"/>
        <end position="289"/>
    </location>
</feature>
<keyword evidence="1" id="KW-1133">Transmembrane helix</keyword>
<evidence type="ECO:0000259" key="2">
    <source>
        <dbReference type="Pfam" id="PF00487"/>
    </source>
</evidence>
<dbReference type="CDD" id="cd03507">
    <property type="entry name" value="Delta12-FADS-like"/>
    <property type="match status" value="1"/>
</dbReference>
<proteinExistence type="predicted"/>
<dbReference type="EMBL" id="CDMZ01001032">
    <property type="protein sequence ID" value="CEM25990.1"/>
    <property type="molecule type" value="Genomic_DNA"/>
</dbReference>
<dbReference type="VEuPathDB" id="CryptoDB:Cvel_21003"/>
<dbReference type="InterPro" id="IPR012171">
    <property type="entry name" value="Fatty_acid_desaturase"/>
</dbReference>
<gene>
    <name evidence="3" type="ORF">Cvel_21003</name>
</gene>
<dbReference type="PhylomeDB" id="A0A0G4GAH8"/>
<feature type="domain" description="Fatty acid desaturase" evidence="2">
    <location>
        <begin position="112"/>
        <end position="395"/>
    </location>
</feature>
<dbReference type="GO" id="GO:0016491">
    <property type="term" value="F:oxidoreductase activity"/>
    <property type="evidence" value="ECO:0007669"/>
    <property type="project" value="InterPro"/>
</dbReference>
<evidence type="ECO:0000256" key="1">
    <source>
        <dbReference type="SAM" id="Phobius"/>
    </source>
</evidence>
<accession>A0A0G4GAH8</accession>
<keyword evidence="1" id="KW-0812">Transmembrane</keyword>